<evidence type="ECO:0000313" key="2">
    <source>
        <dbReference type="WBParaSite" id="JU765_v2.g15817.t1"/>
    </source>
</evidence>
<protein>
    <submittedName>
        <fullName evidence="2">Kinesin-like protein</fullName>
    </submittedName>
</protein>
<proteinExistence type="predicted"/>
<accession>A0AC34QF45</accession>
<dbReference type="Proteomes" id="UP000887576">
    <property type="component" value="Unplaced"/>
</dbReference>
<sequence length="674" mass="76574">MNGSPEDLAGETDNVKVAVRCRPLSTQETLQGHSSAVEVDEFNNTITVINSQTKDEPSKTFTFDEVFGPKADQLTVYNKVARSIVENVLKGYNGTIFAYGQTGTGKTFTMSGEMAELDKRGIIPNSFVHIFDHIAKCKQDKTFVVGVSYLEIYNEEIRDLLVKQHKPLEIKERPDKGVYVKDLTRVTVTGADNMLRMMELGSANRHVGSTNMNELSSRSHAIFTVTVECVAGIDDAKHLTQGKLHLVDLAGSERQSKTGATGDRLKEASKINLSLSTLGNVISALVDSKTSHIPYRNSKLTRLLQDSLGGNSKTLMIANIGPASYNYDETLSTLRYANRAKNIKNVARINEDPKDTMMRKLQEEIEMLRKELENEDQASGTETDEEDNQVVPSGHNWNERIREMEAELERKRELLEKEKGMADVEKRKLAEEILQKEEELKLSKEEHEKLVAKLAKMENALIVGGENMLEKAEKQAQLLEESNRELEKAKSNENELRKRLETRQAEHLNIEEKYNTLQEEAQGKSRKLKKVWNSYMQAKSELKDLDTEHQREMEGLLDNVRQLERELKLYNVIVDSYIPPDYLRFVEKNTYWNEDIGDWQLKCIAYTGNNMRATKPIPPMSCRAFESRSKPPFLSYADLVDEPISSQPSSFKSNFRPKSAKKDRNAARIKALLE</sequence>
<reference evidence="2" key="1">
    <citation type="submission" date="2022-11" db="UniProtKB">
        <authorList>
            <consortium name="WormBaseParasite"/>
        </authorList>
    </citation>
    <scope>IDENTIFICATION</scope>
</reference>
<organism evidence="1 2">
    <name type="scientific">Panagrolaimus sp. JU765</name>
    <dbReference type="NCBI Taxonomy" id="591449"/>
    <lineage>
        <taxon>Eukaryota</taxon>
        <taxon>Metazoa</taxon>
        <taxon>Ecdysozoa</taxon>
        <taxon>Nematoda</taxon>
        <taxon>Chromadorea</taxon>
        <taxon>Rhabditida</taxon>
        <taxon>Tylenchina</taxon>
        <taxon>Panagrolaimomorpha</taxon>
        <taxon>Panagrolaimoidea</taxon>
        <taxon>Panagrolaimidae</taxon>
        <taxon>Panagrolaimus</taxon>
    </lineage>
</organism>
<evidence type="ECO:0000313" key="1">
    <source>
        <dbReference type="Proteomes" id="UP000887576"/>
    </source>
</evidence>
<dbReference type="WBParaSite" id="JU765_v2.g15817.t1">
    <property type="protein sequence ID" value="JU765_v2.g15817.t1"/>
    <property type="gene ID" value="JU765_v2.g15817"/>
</dbReference>
<name>A0AC34QF45_9BILA</name>